<dbReference type="EMBL" id="AP025314">
    <property type="protein sequence ID" value="BDD10078.1"/>
    <property type="molecule type" value="Genomic_DNA"/>
</dbReference>
<feature type="transmembrane region" description="Helical" evidence="1">
    <location>
        <begin position="37"/>
        <end position="56"/>
    </location>
</feature>
<proteinExistence type="predicted"/>
<protein>
    <recommendedName>
        <fullName evidence="4">DUF1328 domain-containing protein</fullName>
    </recommendedName>
</protein>
<reference evidence="2 3" key="1">
    <citation type="submission" date="2021-12" db="EMBL/GenBank/DDBJ databases">
        <title>Genome sequencing of bacteria with rrn-lacking chromosome and rrn-plasmid.</title>
        <authorList>
            <person name="Anda M."/>
            <person name="Iwasaki W."/>
        </authorList>
    </citation>
    <scope>NUCLEOTIDE SEQUENCE [LARGE SCALE GENOMIC DNA]</scope>
    <source>
        <strain evidence="2 3">DSM 100852</strain>
    </source>
</reference>
<keyword evidence="1" id="KW-1133">Transmembrane helix</keyword>
<keyword evidence="1" id="KW-0472">Membrane</keyword>
<gene>
    <name evidence="2" type="ORF">FUAX_25100</name>
</gene>
<evidence type="ECO:0008006" key="4">
    <source>
        <dbReference type="Google" id="ProtNLM"/>
    </source>
</evidence>
<keyword evidence="3" id="KW-1185">Reference proteome</keyword>
<dbReference type="AlphaFoldDB" id="A0AAU9CJ04"/>
<accession>A0AAU9CJ04</accession>
<evidence type="ECO:0000313" key="3">
    <source>
        <dbReference type="Proteomes" id="UP001348817"/>
    </source>
</evidence>
<name>A0AAU9CJ04_9BACT</name>
<evidence type="ECO:0000256" key="1">
    <source>
        <dbReference type="SAM" id="Phobius"/>
    </source>
</evidence>
<dbReference type="KEGG" id="fax:FUAX_25100"/>
<keyword evidence="1" id="KW-0812">Transmembrane</keyword>
<evidence type="ECO:0000313" key="2">
    <source>
        <dbReference type="EMBL" id="BDD10078.1"/>
    </source>
</evidence>
<organism evidence="2 3">
    <name type="scientific">Fulvitalea axinellae</name>
    <dbReference type="NCBI Taxonomy" id="1182444"/>
    <lineage>
        <taxon>Bacteria</taxon>
        <taxon>Pseudomonadati</taxon>
        <taxon>Bacteroidota</taxon>
        <taxon>Cytophagia</taxon>
        <taxon>Cytophagales</taxon>
        <taxon>Persicobacteraceae</taxon>
        <taxon>Fulvitalea</taxon>
    </lineage>
</organism>
<sequence>MRTLSKLFNIFLLIVIGFVALKVLIYLLGLIFGAMGAIFKILLYLVMGVIVVRFAAKKGWIKI</sequence>
<feature type="transmembrane region" description="Helical" evidence="1">
    <location>
        <begin position="7"/>
        <end position="31"/>
    </location>
</feature>
<dbReference type="Proteomes" id="UP001348817">
    <property type="component" value="Chromosome"/>
</dbReference>